<keyword evidence="3" id="KW-1185">Reference proteome</keyword>
<gene>
    <name evidence="2" type="ORF">Z518_05224</name>
</gene>
<dbReference type="RefSeq" id="XP_013271492.1">
    <property type="nucleotide sequence ID" value="XM_013416038.1"/>
</dbReference>
<protein>
    <submittedName>
        <fullName evidence="2">Rhinocladiella mackenziei CBS 650.93 unplaced genomic scaffold supercont1.4, whole genome shotgun sequence</fullName>
    </submittedName>
</protein>
<evidence type="ECO:0000313" key="2">
    <source>
        <dbReference type="EMBL" id="KIX04356.1"/>
    </source>
</evidence>
<organism evidence="2 3">
    <name type="scientific">Rhinocladiella mackenziei CBS 650.93</name>
    <dbReference type="NCBI Taxonomy" id="1442369"/>
    <lineage>
        <taxon>Eukaryota</taxon>
        <taxon>Fungi</taxon>
        <taxon>Dikarya</taxon>
        <taxon>Ascomycota</taxon>
        <taxon>Pezizomycotina</taxon>
        <taxon>Eurotiomycetes</taxon>
        <taxon>Chaetothyriomycetidae</taxon>
        <taxon>Chaetothyriales</taxon>
        <taxon>Herpotrichiellaceae</taxon>
        <taxon>Rhinocladiella</taxon>
    </lineage>
</organism>
<dbReference type="InterPro" id="IPR013087">
    <property type="entry name" value="Znf_C2H2_type"/>
</dbReference>
<proteinExistence type="predicted"/>
<dbReference type="OrthoDB" id="5424797at2759"/>
<reference evidence="2 3" key="1">
    <citation type="submission" date="2015-01" db="EMBL/GenBank/DDBJ databases">
        <title>The Genome Sequence of Rhinocladiella mackenzie CBS 650.93.</title>
        <authorList>
            <consortium name="The Broad Institute Genomics Platform"/>
            <person name="Cuomo C."/>
            <person name="de Hoog S."/>
            <person name="Gorbushina A."/>
            <person name="Stielow B."/>
            <person name="Teixiera M."/>
            <person name="Abouelleil A."/>
            <person name="Chapman S.B."/>
            <person name="Priest M."/>
            <person name="Young S.K."/>
            <person name="Wortman J."/>
            <person name="Nusbaum C."/>
            <person name="Birren B."/>
        </authorList>
    </citation>
    <scope>NUCLEOTIDE SEQUENCE [LARGE SCALE GENOMIC DNA]</scope>
    <source>
        <strain evidence="2 3">CBS 650.93</strain>
    </source>
</reference>
<dbReference type="EMBL" id="KN847478">
    <property type="protein sequence ID" value="KIX04356.1"/>
    <property type="molecule type" value="Genomic_DNA"/>
</dbReference>
<dbReference type="Proteomes" id="UP000053617">
    <property type="component" value="Unassembled WGS sequence"/>
</dbReference>
<dbReference type="AlphaFoldDB" id="A0A0D2IMI0"/>
<dbReference type="VEuPathDB" id="FungiDB:Z518_05224"/>
<accession>A0A0D2IMI0</accession>
<dbReference type="GeneID" id="25293295"/>
<dbReference type="HOGENOM" id="CLU_953595_0_0_1"/>
<evidence type="ECO:0000259" key="1">
    <source>
        <dbReference type="PROSITE" id="PS00028"/>
    </source>
</evidence>
<feature type="domain" description="C2H2-type" evidence="1">
    <location>
        <begin position="54"/>
        <end position="77"/>
    </location>
</feature>
<dbReference type="PROSITE" id="PS00028">
    <property type="entry name" value="ZINC_FINGER_C2H2_1"/>
    <property type="match status" value="1"/>
</dbReference>
<dbReference type="STRING" id="1442369.A0A0D2IMI0"/>
<evidence type="ECO:0000313" key="3">
    <source>
        <dbReference type="Proteomes" id="UP000053617"/>
    </source>
</evidence>
<sequence>MSSDSFFPRGKRRGRPPRKYNAELVGELQHAELAPNASVIAPSPPTPNFPIFRCRWKGCKAHLHNLATLRQHVSKVHRPSKDEIKVLGFVCWWKKCQYLQEDKEGAIRPEKTFSSVEGWLHHIEKDHLYQIALKYGDGPSTTHIGKQRVSSFDVSRCRYHPAPRQKARTFSYLDPQTILRDRARYLSDENERVTTPVIPLHFSEDFEPDTMTLLKADHDDAEAQAQHSFMKTHRQEKSTPKAVAEETLRAMVAWKAKVGPGIDRGGCILVNEARRATLLQNPGIARVVDANY</sequence>
<name>A0A0D2IMI0_9EURO</name>